<name>A0A915N1V9_MELJA</name>
<dbReference type="PROSITE" id="PS00889">
    <property type="entry name" value="CNMP_BINDING_2"/>
    <property type="match status" value="1"/>
</dbReference>
<dbReference type="InterPro" id="IPR032406">
    <property type="entry name" value="CLZ_dom"/>
</dbReference>
<evidence type="ECO:0000256" key="9">
    <source>
        <dbReference type="SAM" id="Phobius"/>
    </source>
</evidence>
<dbReference type="Gene3D" id="1.20.5.170">
    <property type="match status" value="1"/>
</dbReference>
<dbReference type="PROSITE" id="PS50042">
    <property type="entry name" value="CNMP_BINDING_3"/>
    <property type="match status" value="1"/>
</dbReference>
<dbReference type="SUPFAM" id="SSF51206">
    <property type="entry name" value="cAMP-binding domain-like"/>
    <property type="match status" value="1"/>
</dbReference>
<dbReference type="PANTHER" id="PTHR45638">
    <property type="entry name" value="CYCLIC NUCLEOTIDE-GATED CATION CHANNEL SUBUNIT A"/>
    <property type="match status" value="1"/>
</dbReference>
<sequence length="365" mass="42219">MGRYKKKTRENFKKNKIRKLFSKLFRGIEDSLSRRYLYSYYWSTLMLSNVCEVPWPIRSSEFIIVCVDLMFGVLIFATIVGNVGKLQAEIALLLQVRVSVVVAGSMVKLKLIQRINNWFDYIWQQNKQAILDGQDDLVLGVLPTKLQAEIAMHVHFETLRKVRLFQDCEAGLLGELVLKLKLQVFSPGDFVCRKGDVGREMYIVKKGRLQVVSDDGMKIFHTLLEGAVFGELSLLNIPGSKHGNRRSASIRSVGYTDLFVLKKADLWEALREYPEAKRMLVHKGREILLKDGLLNEDAPLEEKSPEQWNQELREQIDRLLDKLSRLTAEFISNETKLVSRIEFLENKLKQYDYLDEYSSAEEFSL</sequence>
<keyword evidence="4 9" id="KW-1133">Transmembrane helix</keyword>
<feature type="transmembrane region" description="Helical" evidence="9">
    <location>
        <begin position="62"/>
        <end position="84"/>
    </location>
</feature>
<keyword evidence="11" id="KW-1185">Reference proteome</keyword>
<dbReference type="GO" id="GO:0005222">
    <property type="term" value="F:intracellularly cAMP-activated cation channel activity"/>
    <property type="evidence" value="ECO:0007669"/>
    <property type="project" value="TreeGrafter"/>
</dbReference>
<dbReference type="Gene3D" id="1.10.287.630">
    <property type="entry name" value="Helix hairpin bin"/>
    <property type="match status" value="1"/>
</dbReference>
<dbReference type="Pfam" id="PF00027">
    <property type="entry name" value="cNMP_binding"/>
    <property type="match status" value="1"/>
</dbReference>
<dbReference type="GO" id="GO:0030553">
    <property type="term" value="F:cGMP binding"/>
    <property type="evidence" value="ECO:0007669"/>
    <property type="project" value="TreeGrafter"/>
</dbReference>
<feature type="domain" description="Cyclic nucleotide-binding" evidence="10">
    <location>
        <begin position="164"/>
        <end position="278"/>
    </location>
</feature>
<dbReference type="AlphaFoldDB" id="A0A915N1V9"/>
<dbReference type="FunFam" id="2.60.120.10:FF:000002">
    <property type="entry name" value="Cyclic nucleotide gated channel alpha 1a"/>
    <property type="match status" value="1"/>
</dbReference>
<dbReference type="InterPro" id="IPR050866">
    <property type="entry name" value="CNG_cation_channel"/>
</dbReference>
<dbReference type="PANTHER" id="PTHR45638:SF11">
    <property type="entry name" value="CYCLIC NUCLEOTIDE-GATED CATION CHANNEL SUBUNIT A"/>
    <property type="match status" value="1"/>
</dbReference>
<dbReference type="GO" id="GO:0005886">
    <property type="term" value="C:plasma membrane"/>
    <property type="evidence" value="ECO:0007669"/>
    <property type="project" value="TreeGrafter"/>
</dbReference>
<evidence type="ECO:0000256" key="2">
    <source>
        <dbReference type="ARBA" id="ARBA00022448"/>
    </source>
</evidence>
<dbReference type="CDD" id="cd00038">
    <property type="entry name" value="CAP_ED"/>
    <property type="match status" value="1"/>
</dbReference>
<keyword evidence="6 9" id="KW-0472">Membrane</keyword>
<protein>
    <submittedName>
        <fullName evidence="12">Cyclic nucleotide-binding domain-containing protein</fullName>
    </submittedName>
</protein>
<evidence type="ECO:0000256" key="8">
    <source>
        <dbReference type="ARBA" id="ARBA00023303"/>
    </source>
</evidence>
<evidence type="ECO:0000256" key="4">
    <source>
        <dbReference type="ARBA" id="ARBA00022989"/>
    </source>
</evidence>
<evidence type="ECO:0000259" key="10">
    <source>
        <dbReference type="PROSITE" id="PS50042"/>
    </source>
</evidence>
<evidence type="ECO:0000313" key="11">
    <source>
        <dbReference type="Proteomes" id="UP000887561"/>
    </source>
</evidence>
<dbReference type="WBParaSite" id="scaffold6224_cov235.g10607">
    <property type="protein sequence ID" value="scaffold6224_cov235.g10607"/>
    <property type="gene ID" value="scaffold6224_cov235.g10607"/>
</dbReference>
<dbReference type="InterPro" id="IPR018488">
    <property type="entry name" value="cNMP-bd_CS"/>
</dbReference>
<dbReference type="GO" id="GO:0044877">
    <property type="term" value="F:protein-containing complex binding"/>
    <property type="evidence" value="ECO:0007669"/>
    <property type="project" value="TreeGrafter"/>
</dbReference>
<evidence type="ECO:0000256" key="3">
    <source>
        <dbReference type="ARBA" id="ARBA00022692"/>
    </source>
</evidence>
<dbReference type="Proteomes" id="UP000887561">
    <property type="component" value="Unplaced"/>
</dbReference>
<reference evidence="12" key="1">
    <citation type="submission" date="2022-11" db="UniProtKB">
        <authorList>
            <consortium name="WormBaseParasite"/>
        </authorList>
    </citation>
    <scope>IDENTIFICATION</scope>
</reference>
<accession>A0A915N1V9</accession>
<evidence type="ECO:0000256" key="6">
    <source>
        <dbReference type="ARBA" id="ARBA00023136"/>
    </source>
</evidence>
<organism evidence="11 12">
    <name type="scientific">Meloidogyne javanica</name>
    <name type="common">Root-knot nematode worm</name>
    <dbReference type="NCBI Taxonomy" id="6303"/>
    <lineage>
        <taxon>Eukaryota</taxon>
        <taxon>Metazoa</taxon>
        <taxon>Ecdysozoa</taxon>
        <taxon>Nematoda</taxon>
        <taxon>Chromadorea</taxon>
        <taxon>Rhabditida</taxon>
        <taxon>Tylenchina</taxon>
        <taxon>Tylenchomorpha</taxon>
        <taxon>Tylenchoidea</taxon>
        <taxon>Meloidogynidae</taxon>
        <taxon>Meloidogyninae</taxon>
        <taxon>Meloidogyne</taxon>
        <taxon>Meloidogyne incognita group</taxon>
    </lineage>
</organism>
<proteinExistence type="predicted"/>
<dbReference type="SMART" id="SM00100">
    <property type="entry name" value="cNMP"/>
    <property type="match status" value="1"/>
</dbReference>
<evidence type="ECO:0000313" key="12">
    <source>
        <dbReference type="WBParaSite" id="scaffold6224_cov235.g10607"/>
    </source>
</evidence>
<keyword evidence="2" id="KW-0813">Transport</keyword>
<evidence type="ECO:0000256" key="5">
    <source>
        <dbReference type="ARBA" id="ARBA00023065"/>
    </source>
</evidence>
<dbReference type="GO" id="GO:0017071">
    <property type="term" value="C:intracellular cyclic nucleotide activated cation channel complex"/>
    <property type="evidence" value="ECO:0007669"/>
    <property type="project" value="TreeGrafter"/>
</dbReference>
<keyword evidence="8" id="KW-0407">Ion channel</keyword>
<dbReference type="PROSITE" id="PS00888">
    <property type="entry name" value="CNMP_BINDING_1"/>
    <property type="match status" value="1"/>
</dbReference>
<keyword evidence="7" id="KW-1071">Ligand-gated ion channel</keyword>
<dbReference type="InterPro" id="IPR000595">
    <property type="entry name" value="cNMP-bd_dom"/>
</dbReference>
<keyword evidence="5" id="KW-0406">Ion transport</keyword>
<dbReference type="InterPro" id="IPR018490">
    <property type="entry name" value="cNMP-bd_dom_sf"/>
</dbReference>
<dbReference type="InterPro" id="IPR014710">
    <property type="entry name" value="RmlC-like_jellyroll"/>
</dbReference>
<evidence type="ECO:0000256" key="1">
    <source>
        <dbReference type="ARBA" id="ARBA00004141"/>
    </source>
</evidence>
<dbReference type="GO" id="GO:0005223">
    <property type="term" value="F:intracellularly cGMP-activated cation channel activity"/>
    <property type="evidence" value="ECO:0007669"/>
    <property type="project" value="TreeGrafter"/>
</dbReference>
<comment type="subcellular location">
    <subcellularLocation>
        <location evidence="1">Membrane</location>
        <topology evidence="1">Multi-pass membrane protein</topology>
    </subcellularLocation>
</comment>
<dbReference type="Pfam" id="PF16526">
    <property type="entry name" value="CLZ"/>
    <property type="match status" value="1"/>
</dbReference>
<dbReference type="Gene3D" id="2.60.120.10">
    <property type="entry name" value="Jelly Rolls"/>
    <property type="match status" value="1"/>
</dbReference>
<evidence type="ECO:0000256" key="7">
    <source>
        <dbReference type="ARBA" id="ARBA00023286"/>
    </source>
</evidence>
<keyword evidence="3 9" id="KW-0812">Transmembrane</keyword>